<dbReference type="RefSeq" id="WP_062074501.1">
    <property type="nucleotide sequence ID" value="NZ_BBRC01000003.1"/>
</dbReference>
<dbReference type="GO" id="GO:0016301">
    <property type="term" value="F:kinase activity"/>
    <property type="evidence" value="ECO:0007669"/>
    <property type="project" value="UniProtKB-KW"/>
</dbReference>
<dbReference type="Gene3D" id="3.30.200.20">
    <property type="entry name" value="Phosphorylase Kinase, domain 1"/>
    <property type="match status" value="1"/>
</dbReference>
<dbReference type="AlphaFoldDB" id="A0A7Y9Z8D9"/>
<dbReference type="Gene3D" id="3.90.1200.10">
    <property type="match status" value="1"/>
</dbReference>
<reference evidence="2 3" key="1">
    <citation type="submission" date="2020-07" db="EMBL/GenBank/DDBJ databases">
        <title>Sequencing the genomes of 1000 actinobacteria strains.</title>
        <authorList>
            <person name="Klenk H.-P."/>
        </authorList>
    </citation>
    <scope>NUCLEOTIDE SEQUENCE [LARGE SCALE GENOMIC DNA]</scope>
    <source>
        <strain evidence="2 3">DSM 19970</strain>
    </source>
</reference>
<protein>
    <submittedName>
        <fullName evidence="2">Aminoglycoside phosphotransferase (APT) family kinase protein</fullName>
    </submittedName>
</protein>
<proteinExistence type="predicted"/>
<dbReference type="InterPro" id="IPR011009">
    <property type="entry name" value="Kinase-like_dom_sf"/>
</dbReference>
<dbReference type="InterPro" id="IPR051678">
    <property type="entry name" value="AGP_Transferase"/>
</dbReference>
<keyword evidence="2" id="KW-0418">Kinase</keyword>
<sequence>MTLATAQPEAEVRVDAALVTSLITNQVPEAAGFALGERFEGKDAIVWRLGDAWAVRLPRRQVAADRHVTEVDWLPRIGASWPFRAPVPVRVGSPNTAFPWRWSVVPWVPGEPATKAPLSPAGATQLGRALAALHTDAPVQAPRHPRKSKPLAVRAARFEDRLATLARRTDGTAWRLNVNAARRVLGRGASVPRPAATWAHLDLKGQHILTYHGVLAGIIDWGDAGAGDPAADIGQCLVLLPPSHWDAFVEGLGGLDMPTFARARAEAIDYATMLALSRDKTDVAAGWLGLQALGVAQHHV</sequence>
<keyword evidence="3" id="KW-1185">Reference proteome</keyword>
<dbReference type="Proteomes" id="UP000547973">
    <property type="component" value="Unassembled WGS sequence"/>
</dbReference>
<evidence type="ECO:0000313" key="3">
    <source>
        <dbReference type="Proteomes" id="UP000547973"/>
    </source>
</evidence>
<feature type="domain" description="Aminoglycoside phosphotransferase" evidence="1">
    <location>
        <begin position="46"/>
        <end position="257"/>
    </location>
</feature>
<dbReference type="PANTHER" id="PTHR21310">
    <property type="entry name" value="AMINOGLYCOSIDE PHOSPHOTRANSFERASE-RELATED-RELATED"/>
    <property type="match status" value="1"/>
</dbReference>
<dbReference type="PANTHER" id="PTHR21310:SF42">
    <property type="entry name" value="BIFUNCTIONAL AAC_APH"/>
    <property type="match status" value="1"/>
</dbReference>
<dbReference type="OrthoDB" id="9797603at2"/>
<accession>A0A7Y9Z8D9</accession>
<organism evidence="2 3">
    <name type="scientific">Demequina lutea</name>
    <dbReference type="NCBI Taxonomy" id="431489"/>
    <lineage>
        <taxon>Bacteria</taxon>
        <taxon>Bacillati</taxon>
        <taxon>Actinomycetota</taxon>
        <taxon>Actinomycetes</taxon>
        <taxon>Micrococcales</taxon>
        <taxon>Demequinaceae</taxon>
        <taxon>Demequina</taxon>
    </lineage>
</organism>
<evidence type="ECO:0000313" key="2">
    <source>
        <dbReference type="EMBL" id="NYI40734.1"/>
    </source>
</evidence>
<comment type="caution">
    <text evidence="2">The sequence shown here is derived from an EMBL/GenBank/DDBJ whole genome shotgun (WGS) entry which is preliminary data.</text>
</comment>
<gene>
    <name evidence="2" type="ORF">BKA03_000853</name>
</gene>
<dbReference type="SUPFAM" id="SSF56112">
    <property type="entry name" value="Protein kinase-like (PK-like)"/>
    <property type="match status" value="1"/>
</dbReference>
<keyword evidence="2" id="KW-0808">Transferase</keyword>
<name>A0A7Y9Z8D9_9MICO</name>
<dbReference type="InterPro" id="IPR002575">
    <property type="entry name" value="Aminoglycoside_PTrfase"/>
</dbReference>
<dbReference type="Pfam" id="PF01636">
    <property type="entry name" value="APH"/>
    <property type="match status" value="1"/>
</dbReference>
<evidence type="ECO:0000259" key="1">
    <source>
        <dbReference type="Pfam" id="PF01636"/>
    </source>
</evidence>
<dbReference type="EMBL" id="JACBZO010000001">
    <property type="protein sequence ID" value="NYI40734.1"/>
    <property type="molecule type" value="Genomic_DNA"/>
</dbReference>